<evidence type="ECO:0000313" key="4">
    <source>
        <dbReference type="Proteomes" id="UP000193689"/>
    </source>
</evidence>
<dbReference type="GO" id="GO:0003824">
    <property type="term" value="F:catalytic activity"/>
    <property type="evidence" value="ECO:0007669"/>
    <property type="project" value="InterPro"/>
</dbReference>
<evidence type="ECO:0000256" key="1">
    <source>
        <dbReference type="SAM" id="SignalP"/>
    </source>
</evidence>
<sequence>MGGTAVCLRLAKLQLGLLLILLSSAACHNKLRTISALQVYTSVSMCALDSHVLNFLALLGGSLGKIALDVIVMSSNELGEVSEPSVPLRGASSTMPQKRKPISSKVILTPSKLLRAHASLGLDVMVVDFERALGPWHREWVAIPEAFVLAVGALYQASFALGSLMVNTDALFAIYALRDV</sequence>
<dbReference type="InterPro" id="IPR022761">
    <property type="entry name" value="Fumarate_lyase_N"/>
</dbReference>
<feature type="domain" description="Fumarate lyase N-terminal" evidence="2">
    <location>
        <begin position="50"/>
        <end position="107"/>
    </location>
</feature>
<keyword evidence="4" id="KW-1185">Reference proteome</keyword>
<feature type="chain" id="PRO_5012282369" evidence="1">
    <location>
        <begin position="28"/>
        <end position="180"/>
    </location>
</feature>
<dbReference type="SUPFAM" id="SSF48557">
    <property type="entry name" value="L-aspartase-like"/>
    <property type="match status" value="1"/>
</dbReference>
<dbReference type="RefSeq" id="XP_040712254.1">
    <property type="nucleotide sequence ID" value="XM_040864309.1"/>
</dbReference>
<dbReference type="InParanoid" id="A0A1Y2DK88"/>
<evidence type="ECO:0000313" key="3">
    <source>
        <dbReference type="EMBL" id="ORY59680.1"/>
    </source>
</evidence>
<name>A0A1Y2DK88_9PEZI</name>
<evidence type="ECO:0000259" key="2">
    <source>
        <dbReference type="Pfam" id="PF00206"/>
    </source>
</evidence>
<protein>
    <submittedName>
        <fullName evidence="3">L-Aspartase-like protein</fullName>
    </submittedName>
</protein>
<comment type="caution">
    <text evidence="3">The sequence shown here is derived from an EMBL/GenBank/DDBJ whole genome shotgun (WGS) entry which is preliminary data.</text>
</comment>
<gene>
    <name evidence="3" type="ORF">BCR38DRAFT_488698</name>
</gene>
<dbReference type="PANTHER" id="PTHR43172:SF2">
    <property type="entry name" value="ADENYLOSUCCINATE LYASE C-TERMINAL DOMAIN-CONTAINING PROTEIN"/>
    <property type="match status" value="1"/>
</dbReference>
<dbReference type="EMBL" id="MCFJ01000013">
    <property type="protein sequence ID" value="ORY59680.1"/>
    <property type="molecule type" value="Genomic_DNA"/>
</dbReference>
<proteinExistence type="predicted"/>
<feature type="signal peptide" evidence="1">
    <location>
        <begin position="1"/>
        <end position="27"/>
    </location>
</feature>
<dbReference type="GeneID" id="63780521"/>
<dbReference type="STRING" id="1141098.A0A1Y2DK88"/>
<dbReference type="Gene3D" id="1.20.200.10">
    <property type="entry name" value="Fumarase/aspartase (Central domain)"/>
    <property type="match status" value="1"/>
</dbReference>
<keyword evidence="1" id="KW-0732">Signal</keyword>
<dbReference type="Proteomes" id="UP000193689">
    <property type="component" value="Unassembled WGS sequence"/>
</dbReference>
<dbReference type="Pfam" id="PF00206">
    <property type="entry name" value="Lyase_1"/>
    <property type="match status" value="1"/>
</dbReference>
<organism evidence="3 4">
    <name type="scientific">Pseudomassariella vexata</name>
    <dbReference type="NCBI Taxonomy" id="1141098"/>
    <lineage>
        <taxon>Eukaryota</taxon>
        <taxon>Fungi</taxon>
        <taxon>Dikarya</taxon>
        <taxon>Ascomycota</taxon>
        <taxon>Pezizomycotina</taxon>
        <taxon>Sordariomycetes</taxon>
        <taxon>Xylariomycetidae</taxon>
        <taxon>Amphisphaeriales</taxon>
        <taxon>Pseudomassariaceae</taxon>
        <taxon>Pseudomassariella</taxon>
    </lineage>
</organism>
<dbReference type="InterPro" id="IPR008948">
    <property type="entry name" value="L-Aspartase-like"/>
</dbReference>
<dbReference type="PANTHER" id="PTHR43172">
    <property type="entry name" value="ADENYLOSUCCINATE LYASE"/>
    <property type="match status" value="1"/>
</dbReference>
<dbReference type="OrthoDB" id="406045at2759"/>
<accession>A0A1Y2DK88</accession>
<dbReference type="AlphaFoldDB" id="A0A1Y2DK88"/>
<reference evidence="3 4" key="1">
    <citation type="submission" date="2016-07" db="EMBL/GenBank/DDBJ databases">
        <title>Pervasive Adenine N6-methylation of Active Genes in Fungi.</title>
        <authorList>
            <consortium name="DOE Joint Genome Institute"/>
            <person name="Mondo S.J."/>
            <person name="Dannebaum R.O."/>
            <person name="Kuo R.C."/>
            <person name="Labutti K."/>
            <person name="Haridas S."/>
            <person name="Kuo A."/>
            <person name="Salamov A."/>
            <person name="Ahrendt S.R."/>
            <person name="Lipzen A."/>
            <person name="Sullivan W."/>
            <person name="Andreopoulos W.B."/>
            <person name="Clum A."/>
            <person name="Lindquist E."/>
            <person name="Daum C."/>
            <person name="Ramamoorthy G.K."/>
            <person name="Gryganskyi A."/>
            <person name="Culley D."/>
            <person name="Magnuson J.K."/>
            <person name="James T.Y."/>
            <person name="O'Malley M.A."/>
            <person name="Stajich J.E."/>
            <person name="Spatafora J.W."/>
            <person name="Visel A."/>
            <person name="Grigoriev I.V."/>
        </authorList>
    </citation>
    <scope>NUCLEOTIDE SEQUENCE [LARGE SCALE GENOMIC DNA]</scope>
    <source>
        <strain evidence="3 4">CBS 129021</strain>
    </source>
</reference>